<evidence type="ECO:0000256" key="1">
    <source>
        <dbReference type="ARBA" id="ARBA00022737"/>
    </source>
</evidence>
<dbReference type="HOGENOM" id="CLU_831575_0_0_1"/>
<feature type="repeat" description="ANK" evidence="3">
    <location>
        <begin position="219"/>
        <end position="244"/>
    </location>
</feature>
<dbReference type="SMART" id="SM00248">
    <property type="entry name" value="ANK"/>
    <property type="match status" value="6"/>
</dbReference>
<dbReference type="OrthoDB" id="4850294at2759"/>
<feature type="repeat" description="ANK" evidence="3">
    <location>
        <begin position="53"/>
        <end position="85"/>
    </location>
</feature>
<dbReference type="SUPFAM" id="SSF48403">
    <property type="entry name" value="Ankyrin repeat"/>
    <property type="match status" value="1"/>
</dbReference>
<dbReference type="EMBL" id="GG697376">
    <property type="protein sequence ID" value="EFQ34094.1"/>
    <property type="molecule type" value="Genomic_DNA"/>
</dbReference>
<evidence type="ECO:0000313" key="6">
    <source>
        <dbReference type="Proteomes" id="UP000008782"/>
    </source>
</evidence>
<dbReference type="AlphaFoldDB" id="E3QTA6"/>
<feature type="compositionally biased region" description="Basic and acidic residues" evidence="4">
    <location>
        <begin position="287"/>
        <end position="296"/>
    </location>
</feature>
<dbReference type="PANTHER" id="PTHR24126">
    <property type="entry name" value="ANKYRIN REPEAT, PH AND SEC7 DOMAIN CONTAINING PROTEIN SECG-RELATED"/>
    <property type="match status" value="1"/>
</dbReference>
<dbReference type="PROSITE" id="PS50088">
    <property type="entry name" value="ANK_REPEAT"/>
    <property type="match status" value="6"/>
</dbReference>
<dbReference type="PANTHER" id="PTHR24126:SF14">
    <property type="entry name" value="ANK_REP_REGION DOMAIN-CONTAINING PROTEIN"/>
    <property type="match status" value="1"/>
</dbReference>
<dbReference type="eggNOG" id="KOG4177">
    <property type="taxonomic scope" value="Eukaryota"/>
</dbReference>
<name>E3QTA6_COLGM</name>
<protein>
    <submittedName>
        <fullName evidence="5">Uncharacterized protein</fullName>
    </submittedName>
</protein>
<evidence type="ECO:0000256" key="2">
    <source>
        <dbReference type="ARBA" id="ARBA00023043"/>
    </source>
</evidence>
<dbReference type="Pfam" id="PF12796">
    <property type="entry name" value="Ank_2"/>
    <property type="match status" value="2"/>
</dbReference>
<dbReference type="VEuPathDB" id="FungiDB:GLRG_09238"/>
<feature type="repeat" description="ANK" evidence="3">
    <location>
        <begin position="151"/>
        <end position="183"/>
    </location>
</feature>
<evidence type="ECO:0000256" key="3">
    <source>
        <dbReference type="PROSITE-ProRule" id="PRU00023"/>
    </source>
</evidence>
<dbReference type="RefSeq" id="XP_008098114.1">
    <property type="nucleotide sequence ID" value="XM_008099923.1"/>
</dbReference>
<dbReference type="STRING" id="645133.E3QTA6"/>
<feature type="repeat" description="ANK" evidence="3">
    <location>
        <begin position="185"/>
        <end position="217"/>
    </location>
</feature>
<keyword evidence="1" id="KW-0677">Repeat</keyword>
<evidence type="ECO:0000256" key="4">
    <source>
        <dbReference type="SAM" id="MobiDB-lite"/>
    </source>
</evidence>
<proteinExistence type="predicted"/>
<dbReference type="Proteomes" id="UP000008782">
    <property type="component" value="Unassembled WGS sequence"/>
</dbReference>
<organism evidence="6">
    <name type="scientific">Colletotrichum graminicola (strain M1.001 / M2 / FGSC 10212)</name>
    <name type="common">Maize anthracnose fungus</name>
    <name type="synonym">Glomerella graminicola</name>
    <dbReference type="NCBI Taxonomy" id="645133"/>
    <lineage>
        <taxon>Eukaryota</taxon>
        <taxon>Fungi</taxon>
        <taxon>Dikarya</taxon>
        <taxon>Ascomycota</taxon>
        <taxon>Pezizomycotina</taxon>
        <taxon>Sordariomycetes</taxon>
        <taxon>Hypocreomycetidae</taxon>
        <taxon>Glomerellales</taxon>
        <taxon>Glomerellaceae</taxon>
        <taxon>Colletotrichum</taxon>
        <taxon>Colletotrichum graminicola species complex</taxon>
    </lineage>
</organism>
<dbReference type="PRINTS" id="PR01415">
    <property type="entry name" value="ANKYRIN"/>
</dbReference>
<feature type="repeat" description="ANK" evidence="3">
    <location>
        <begin position="86"/>
        <end position="118"/>
    </location>
</feature>
<dbReference type="PROSITE" id="PS50297">
    <property type="entry name" value="ANK_REP_REGION"/>
    <property type="match status" value="5"/>
</dbReference>
<feature type="repeat" description="ANK" evidence="3">
    <location>
        <begin position="118"/>
        <end position="150"/>
    </location>
</feature>
<dbReference type="InterPro" id="IPR002110">
    <property type="entry name" value="Ankyrin_rpt"/>
</dbReference>
<keyword evidence="2 3" id="KW-0040">ANK repeat</keyword>
<reference evidence="6" key="1">
    <citation type="journal article" date="2012" name="Nat. Genet.">
        <title>Lifestyle transitions in plant pathogenic Colletotrichum fungi deciphered by genome and transcriptome analyses.</title>
        <authorList>
            <person name="O'Connell R.J."/>
            <person name="Thon M.R."/>
            <person name="Hacquard S."/>
            <person name="Amyotte S.G."/>
            <person name="Kleemann J."/>
            <person name="Torres M.F."/>
            <person name="Damm U."/>
            <person name="Buiate E.A."/>
            <person name="Epstein L."/>
            <person name="Alkan N."/>
            <person name="Altmueller J."/>
            <person name="Alvarado-Balderrama L."/>
            <person name="Bauser C.A."/>
            <person name="Becker C."/>
            <person name="Birren B.W."/>
            <person name="Chen Z."/>
            <person name="Choi J."/>
            <person name="Crouch J.A."/>
            <person name="Duvick J.P."/>
            <person name="Farman M.A."/>
            <person name="Gan P."/>
            <person name="Heiman D."/>
            <person name="Henrissat B."/>
            <person name="Howard R.J."/>
            <person name="Kabbage M."/>
            <person name="Koch C."/>
            <person name="Kracher B."/>
            <person name="Kubo Y."/>
            <person name="Law A.D."/>
            <person name="Lebrun M.-H."/>
            <person name="Lee Y.-H."/>
            <person name="Miyara I."/>
            <person name="Moore N."/>
            <person name="Neumann U."/>
            <person name="Nordstroem K."/>
            <person name="Panaccione D.G."/>
            <person name="Panstruga R."/>
            <person name="Place M."/>
            <person name="Proctor R.H."/>
            <person name="Prusky D."/>
            <person name="Rech G."/>
            <person name="Reinhardt R."/>
            <person name="Rollins J.A."/>
            <person name="Rounsley S."/>
            <person name="Schardl C.L."/>
            <person name="Schwartz D.C."/>
            <person name="Shenoy N."/>
            <person name="Shirasu K."/>
            <person name="Sikhakolli U.R."/>
            <person name="Stueber K."/>
            <person name="Sukno S.A."/>
            <person name="Sweigard J.A."/>
            <person name="Takano Y."/>
            <person name="Takahara H."/>
            <person name="Trail F."/>
            <person name="van der Does H.C."/>
            <person name="Voll L.M."/>
            <person name="Will I."/>
            <person name="Young S."/>
            <person name="Zeng Q."/>
            <person name="Zhang J."/>
            <person name="Zhou S."/>
            <person name="Dickman M.B."/>
            <person name="Schulze-Lefert P."/>
            <person name="Ver Loren van Themaat E."/>
            <person name="Ma L.-J."/>
            <person name="Vaillancourt L.J."/>
        </authorList>
    </citation>
    <scope>NUCLEOTIDE SEQUENCE [LARGE SCALE GENOMIC DNA]</scope>
    <source>
        <strain evidence="6">M1.001 / M2 / FGSC 10212</strain>
    </source>
</reference>
<gene>
    <name evidence="5" type="ORF">GLRG_09238</name>
</gene>
<dbReference type="InterPro" id="IPR036770">
    <property type="entry name" value="Ankyrin_rpt-contain_sf"/>
</dbReference>
<accession>E3QTA6</accession>
<dbReference type="Gene3D" id="1.25.40.20">
    <property type="entry name" value="Ankyrin repeat-containing domain"/>
    <property type="match status" value="2"/>
</dbReference>
<dbReference type="GeneID" id="24414603"/>
<keyword evidence="6" id="KW-1185">Reference proteome</keyword>
<sequence length="334" mass="36161">MEPSQVTPIEEGWEEMEQSWAERIFNTATSSQPEALDAVISQADEGIDAQNSYGLTALHLAVLNRNETATEVLWSYGADIEALATDGRRPLYMAVEGRCVEIVQALLSHSAVPDAEAQGLTPLHAAVLKDDLEICSMLLGYRADVSARTSDGREPLFLAVKKGNPNIVKLLLECHADPDSICAEDPPTALHLACDNGSLDVIEILLEHGASVNSLREMDGGTPLLRAVASGSLDAVKLLLQRGAKTLIWGTDGQSVFDLAKENDEMLQILEGEMILLGPRIRNFDEAGEAEQRSPELKPPPPPTESDRDKAVACHGFDAITVDFFTTGEHEKLV</sequence>
<evidence type="ECO:0000313" key="5">
    <source>
        <dbReference type="EMBL" id="EFQ34094.1"/>
    </source>
</evidence>
<feature type="region of interest" description="Disordered" evidence="4">
    <location>
        <begin position="287"/>
        <end position="311"/>
    </location>
</feature>